<name>A0ABV9W896_9ACTN</name>
<feature type="domain" description="HTH luxR-type" evidence="5">
    <location>
        <begin position="682"/>
        <end position="747"/>
    </location>
</feature>
<organism evidence="6 7">
    <name type="scientific">Dactylosporangium cerinum</name>
    <dbReference type="NCBI Taxonomy" id="1434730"/>
    <lineage>
        <taxon>Bacteria</taxon>
        <taxon>Bacillati</taxon>
        <taxon>Actinomycetota</taxon>
        <taxon>Actinomycetes</taxon>
        <taxon>Micromonosporales</taxon>
        <taxon>Micromonosporaceae</taxon>
        <taxon>Dactylosporangium</taxon>
    </lineage>
</organism>
<dbReference type="CDD" id="cd06170">
    <property type="entry name" value="LuxR_C_like"/>
    <property type="match status" value="1"/>
</dbReference>
<dbReference type="Pfam" id="PF25873">
    <property type="entry name" value="WHD_MalT"/>
    <property type="match status" value="1"/>
</dbReference>
<dbReference type="PROSITE" id="PS50043">
    <property type="entry name" value="HTH_LUXR_2"/>
    <property type="match status" value="1"/>
</dbReference>
<dbReference type="SMART" id="SM00421">
    <property type="entry name" value="HTH_LUXR"/>
    <property type="match status" value="1"/>
</dbReference>
<evidence type="ECO:0000256" key="4">
    <source>
        <dbReference type="SAM" id="MobiDB-lite"/>
    </source>
</evidence>
<feature type="region of interest" description="Disordered" evidence="4">
    <location>
        <begin position="663"/>
        <end position="684"/>
    </location>
</feature>
<evidence type="ECO:0000313" key="6">
    <source>
        <dbReference type="EMBL" id="MFC5004723.1"/>
    </source>
</evidence>
<evidence type="ECO:0000313" key="7">
    <source>
        <dbReference type="Proteomes" id="UP001595912"/>
    </source>
</evidence>
<dbReference type="InterPro" id="IPR036388">
    <property type="entry name" value="WH-like_DNA-bd_sf"/>
</dbReference>
<dbReference type="SUPFAM" id="SSF46894">
    <property type="entry name" value="C-terminal effector domain of the bipartite response regulators"/>
    <property type="match status" value="1"/>
</dbReference>
<keyword evidence="1" id="KW-0805">Transcription regulation</keyword>
<dbReference type="Gene3D" id="1.25.40.10">
    <property type="entry name" value="Tetratricopeptide repeat domain"/>
    <property type="match status" value="1"/>
</dbReference>
<accession>A0ABV9W896</accession>
<evidence type="ECO:0000256" key="3">
    <source>
        <dbReference type="ARBA" id="ARBA00023163"/>
    </source>
</evidence>
<dbReference type="InterPro" id="IPR016032">
    <property type="entry name" value="Sig_transdc_resp-reg_C-effctor"/>
</dbReference>
<dbReference type="RefSeq" id="WP_380124876.1">
    <property type="nucleotide sequence ID" value="NZ_JBHSIU010000066.1"/>
</dbReference>
<dbReference type="EMBL" id="JBHSIU010000066">
    <property type="protein sequence ID" value="MFC5004723.1"/>
    <property type="molecule type" value="Genomic_DNA"/>
</dbReference>
<dbReference type="Pfam" id="PF00196">
    <property type="entry name" value="GerE"/>
    <property type="match status" value="1"/>
</dbReference>
<dbReference type="Gene3D" id="1.10.10.10">
    <property type="entry name" value="Winged helix-like DNA-binding domain superfamily/Winged helix DNA-binding domain"/>
    <property type="match status" value="1"/>
</dbReference>
<dbReference type="PRINTS" id="PR00038">
    <property type="entry name" value="HTHLUXR"/>
</dbReference>
<dbReference type="InterPro" id="IPR000792">
    <property type="entry name" value="Tscrpt_reg_LuxR_C"/>
</dbReference>
<sequence length="749" mass="81019">MTDLDDVAPPGNALSSRHLRRDRLHDTLDGAAGHRCVLVIGPAGIGKTELLRAWCAEQPMVTFYDLAHDGPARLRPPVRSKTSMSMVLDNVHRASKTQLDDIIGLLAEPVGPRLVIAGRWVPPRLRACLPTAGSTEIDGSALALTEDETARLCARYGRLSPETLAEVYAVTGGWTAGAIVAATSIAGDPVGTGHQLHRLHAIGATLHDYVVGDVLAHLSDDDRRAVADTSSVETVSAALFTALTGRPDAGRLLEELARDGMFAVAVGERGWHRYCRLWRTALYLHAQHFEPDRLRSLHRTAGDWYLAHGRYREAVHHATAAGDHAHAAELTTRYRFHLLADGPLITVIPAPSPTWPVPLVAGNRPSRHAGPVTAVAGVLAQTAATARDAPDADAARHVVERAAPVIAALNAGRPLEARTHLIAWLRAAHQLGPLPHARALRHSAATELQLGNLQLAAARAGQTRRILADHGVSGAHDDGWATIVLAAVHIQRNELTAAAEQLRGLAVDLWRTDAPLTAAEHLHRAMIEQQRGDVQAALRTTRQLIETGTPSAELLHLHVQLLLANGHTIDAERHAQTYAVWLTDPLRRLVDAGLLLAQHRAAEATETLQTFVQHTDGSTLCRIDALLLLADAAAQTGHLEHATHLRRQAERIAAPAGIRRPFLLNPPQNTVDPGPPVRGPADRVPPATLTDRELDVLRLLNTLLTVAEIAAALHLTDNTVKSHVSGIYRKLKVRRRRDAVRLAYTLQLL</sequence>
<evidence type="ECO:0000256" key="2">
    <source>
        <dbReference type="ARBA" id="ARBA00023125"/>
    </source>
</evidence>
<dbReference type="SUPFAM" id="SSF52540">
    <property type="entry name" value="P-loop containing nucleoside triphosphate hydrolases"/>
    <property type="match status" value="1"/>
</dbReference>
<dbReference type="Proteomes" id="UP001595912">
    <property type="component" value="Unassembled WGS sequence"/>
</dbReference>
<evidence type="ECO:0000259" key="5">
    <source>
        <dbReference type="PROSITE" id="PS50043"/>
    </source>
</evidence>
<dbReference type="PANTHER" id="PTHR44688">
    <property type="entry name" value="DNA-BINDING TRANSCRIPTIONAL ACTIVATOR DEVR_DOSR"/>
    <property type="match status" value="1"/>
</dbReference>
<dbReference type="InterPro" id="IPR059106">
    <property type="entry name" value="WHD_MalT"/>
</dbReference>
<dbReference type="PANTHER" id="PTHR44688:SF16">
    <property type="entry name" value="DNA-BINDING TRANSCRIPTIONAL ACTIVATOR DEVR_DOSR"/>
    <property type="match status" value="1"/>
</dbReference>
<evidence type="ECO:0000256" key="1">
    <source>
        <dbReference type="ARBA" id="ARBA00023015"/>
    </source>
</evidence>
<dbReference type="InterPro" id="IPR011990">
    <property type="entry name" value="TPR-like_helical_dom_sf"/>
</dbReference>
<dbReference type="InterPro" id="IPR027417">
    <property type="entry name" value="P-loop_NTPase"/>
</dbReference>
<keyword evidence="7" id="KW-1185">Reference proteome</keyword>
<keyword evidence="2" id="KW-0238">DNA-binding</keyword>
<proteinExistence type="predicted"/>
<keyword evidence="3" id="KW-0804">Transcription</keyword>
<protein>
    <submittedName>
        <fullName evidence="6">LuxR C-terminal-related transcriptional regulator</fullName>
    </submittedName>
</protein>
<comment type="caution">
    <text evidence="6">The sequence shown here is derived from an EMBL/GenBank/DDBJ whole genome shotgun (WGS) entry which is preliminary data.</text>
</comment>
<reference evidence="7" key="1">
    <citation type="journal article" date="2019" name="Int. J. Syst. Evol. Microbiol.">
        <title>The Global Catalogue of Microorganisms (GCM) 10K type strain sequencing project: providing services to taxonomists for standard genome sequencing and annotation.</title>
        <authorList>
            <consortium name="The Broad Institute Genomics Platform"/>
            <consortium name="The Broad Institute Genome Sequencing Center for Infectious Disease"/>
            <person name="Wu L."/>
            <person name="Ma J."/>
        </authorList>
    </citation>
    <scope>NUCLEOTIDE SEQUENCE [LARGE SCALE GENOMIC DNA]</scope>
    <source>
        <strain evidence="7">CGMCC 4.7152</strain>
    </source>
</reference>
<gene>
    <name evidence="6" type="ORF">ACFPIJ_43720</name>
</gene>